<dbReference type="CDD" id="cd01454">
    <property type="entry name" value="vWA_norD_type"/>
    <property type="match status" value="1"/>
</dbReference>
<dbReference type="Gene3D" id="3.40.50.410">
    <property type="entry name" value="von Willebrand factor, type A domain"/>
    <property type="match status" value="1"/>
</dbReference>
<evidence type="ECO:0000313" key="3">
    <source>
        <dbReference type="EMBL" id="SEA41709.1"/>
    </source>
</evidence>
<evidence type="ECO:0000256" key="1">
    <source>
        <dbReference type="SAM" id="MobiDB-lite"/>
    </source>
</evidence>
<keyword evidence="4" id="KW-1185">Reference proteome</keyword>
<dbReference type="PROSITE" id="PS50234">
    <property type="entry name" value="VWFA"/>
    <property type="match status" value="1"/>
</dbReference>
<protein>
    <submittedName>
        <fullName evidence="3">Nitric oxide reductase NorD protein</fullName>
    </submittedName>
</protein>
<name>A0A1H4B0T0_9GAMM</name>
<sequence length="607" mass="69149">MEEWIGNRWHKFITRRADRGFPAAAVELEAEKKTIGVLFRALGGAPGVRIEAASAQEVFVRRSWLQRLAGSAQSAVIAWQDGDALRLPPLLQVFPQQSLNRDLYLWLAILAARSPQQYRNWALDNQRLVTEALTQFPALRPRYRRLVEALLPLRPAPESLPDDEAELERAIRRALLDPQTATDLPRANRAPQPVPLWLYPQAALDDPLAVAADIPEEGDCTAGSTQSLSERKRGERAEERERRDGLMLFRLENLFSWSEYVNLERSEDDTEDEDAAAAAEDMEKIVLSRQRNQRSSSIRLSLDLPSEAYDDLPLGDGIRLPEWDWHRRRLLEDHVCLQAYYPRNGDPAPLPQHLRRDAALLRSQFEQLRTQRCWLRSQLQGEEIDLKAWADFCASRLAGHAPEPGVYQSFRATHRDMATLLLADLSMSTDAALDEDNRVVDVVRDGLLLCAEALASVGDRFAIYGFSSVRRQQVRFTLFKNFAEPHGDPVRGRLLAMRPGFYTRMGAAIRQATLILRDQPQQKKLLLILSDGKPNDIDRYEGRYGIEDTREALSEARRAGLHPFCITIDRSAEEYLPYLFGQNGFTVLNHPAHLPLRLPELYHQLTH</sequence>
<dbReference type="RefSeq" id="WP_211567223.1">
    <property type="nucleotide sequence ID" value="NZ_FNQO01000004.1"/>
</dbReference>
<dbReference type="Proteomes" id="UP000198658">
    <property type="component" value="Unassembled WGS sequence"/>
</dbReference>
<dbReference type="InterPro" id="IPR051928">
    <property type="entry name" value="NorD/CobT"/>
</dbReference>
<dbReference type="STRING" id="658218.SAMN05216562_3018"/>
<dbReference type="AlphaFoldDB" id="A0A1H4B0T0"/>
<dbReference type="PANTHER" id="PTHR41248:SF1">
    <property type="entry name" value="NORD PROTEIN"/>
    <property type="match status" value="1"/>
</dbReference>
<dbReference type="InterPro" id="IPR036465">
    <property type="entry name" value="vWFA_dom_sf"/>
</dbReference>
<dbReference type="PANTHER" id="PTHR41248">
    <property type="entry name" value="NORD PROTEIN"/>
    <property type="match status" value="1"/>
</dbReference>
<feature type="compositionally biased region" description="Basic and acidic residues" evidence="1">
    <location>
        <begin position="229"/>
        <end position="239"/>
    </location>
</feature>
<proteinExistence type="predicted"/>
<accession>A0A1H4B0T0</accession>
<feature type="region of interest" description="Disordered" evidence="1">
    <location>
        <begin position="217"/>
        <end position="239"/>
    </location>
</feature>
<dbReference type="EMBL" id="FNQO01000004">
    <property type="protein sequence ID" value="SEA41709.1"/>
    <property type="molecule type" value="Genomic_DNA"/>
</dbReference>
<reference evidence="4" key="1">
    <citation type="submission" date="2016-10" db="EMBL/GenBank/DDBJ databases">
        <authorList>
            <person name="Varghese N."/>
            <person name="Submissions S."/>
        </authorList>
    </citation>
    <scope>NUCLEOTIDE SEQUENCE [LARGE SCALE GENOMIC DNA]</scope>
    <source>
        <strain evidence="4">CGMCC 1.10657</strain>
    </source>
</reference>
<gene>
    <name evidence="3" type="ORF">SAMN05216562_3018</name>
</gene>
<dbReference type="SUPFAM" id="SSF53300">
    <property type="entry name" value="vWA-like"/>
    <property type="match status" value="1"/>
</dbReference>
<organism evidence="3 4">
    <name type="scientific">Microbulbifer marinus</name>
    <dbReference type="NCBI Taxonomy" id="658218"/>
    <lineage>
        <taxon>Bacteria</taxon>
        <taxon>Pseudomonadati</taxon>
        <taxon>Pseudomonadota</taxon>
        <taxon>Gammaproteobacteria</taxon>
        <taxon>Cellvibrionales</taxon>
        <taxon>Microbulbiferaceae</taxon>
        <taxon>Microbulbifer</taxon>
    </lineage>
</organism>
<feature type="domain" description="VWFA" evidence="2">
    <location>
        <begin position="418"/>
        <end position="605"/>
    </location>
</feature>
<dbReference type="InterPro" id="IPR002035">
    <property type="entry name" value="VWF_A"/>
</dbReference>
<dbReference type="SMART" id="SM00327">
    <property type="entry name" value="VWA"/>
    <property type="match status" value="1"/>
</dbReference>
<evidence type="ECO:0000259" key="2">
    <source>
        <dbReference type="PROSITE" id="PS50234"/>
    </source>
</evidence>
<evidence type="ECO:0000313" key="4">
    <source>
        <dbReference type="Proteomes" id="UP000198658"/>
    </source>
</evidence>